<name>A0ACB0YNA6_MELEN</name>
<keyword evidence="2" id="KW-1185">Reference proteome</keyword>
<comment type="caution">
    <text evidence="1">The sequence shown here is derived from an EMBL/GenBank/DDBJ whole genome shotgun (WGS) entry which is preliminary data.</text>
</comment>
<dbReference type="Proteomes" id="UP001497535">
    <property type="component" value="Unassembled WGS sequence"/>
</dbReference>
<proteinExistence type="predicted"/>
<accession>A0ACB0YNA6</accession>
<sequence length="59" mass="6766">MYSLIFKMFNQTIIKGVFLRFAGDAIKWPTIIPLVGAAHMIMERDALNILQVVEILKVF</sequence>
<gene>
    <name evidence="1" type="ORF">MENTE1834_LOCUS14549</name>
</gene>
<reference evidence="1" key="1">
    <citation type="submission" date="2023-11" db="EMBL/GenBank/DDBJ databases">
        <authorList>
            <person name="Poullet M."/>
        </authorList>
    </citation>
    <scope>NUCLEOTIDE SEQUENCE</scope>
    <source>
        <strain evidence="1">E1834</strain>
    </source>
</reference>
<dbReference type="EMBL" id="CAVMJV010000016">
    <property type="protein sequence ID" value="CAK5055100.1"/>
    <property type="molecule type" value="Genomic_DNA"/>
</dbReference>
<protein>
    <submittedName>
        <fullName evidence="1">Uncharacterized protein</fullName>
    </submittedName>
</protein>
<organism evidence="1 2">
    <name type="scientific">Meloidogyne enterolobii</name>
    <name type="common">Root-knot nematode worm</name>
    <name type="synonym">Meloidogyne mayaguensis</name>
    <dbReference type="NCBI Taxonomy" id="390850"/>
    <lineage>
        <taxon>Eukaryota</taxon>
        <taxon>Metazoa</taxon>
        <taxon>Ecdysozoa</taxon>
        <taxon>Nematoda</taxon>
        <taxon>Chromadorea</taxon>
        <taxon>Rhabditida</taxon>
        <taxon>Tylenchina</taxon>
        <taxon>Tylenchomorpha</taxon>
        <taxon>Tylenchoidea</taxon>
        <taxon>Meloidogynidae</taxon>
        <taxon>Meloidogyninae</taxon>
        <taxon>Meloidogyne</taxon>
    </lineage>
</organism>
<evidence type="ECO:0000313" key="1">
    <source>
        <dbReference type="EMBL" id="CAK5055100.1"/>
    </source>
</evidence>
<evidence type="ECO:0000313" key="2">
    <source>
        <dbReference type="Proteomes" id="UP001497535"/>
    </source>
</evidence>